<feature type="compositionally biased region" description="Polar residues" evidence="1">
    <location>
        <begin position="916"/>
        <end position="926"/>
    </location>
</feature>
<feature type="region of interest" description="Disordered" evidence="1">
    <location>
        <begin position="496"/>
        <end position="517"/>
    </location>
</feature>
<feature type="region of interest" description="Disordered" evidence="1">
    <location>
        <begin position="712"/>
        <end position="737"/>
    </location>
</feature>
<feature type="compositionally biased region" description="Basic and acidic residues" evidence="1">
    <location>
        <begin position="296"/>
        <end position="305"/>
    </location>
</feature>
<dbReference type="STRING" id="34475.A0A4Y9XV35"/>
<feature type="compositionally biased region" description="Polar residues" evidence="1">
    <location>
        <begin position="97"/>
        <end position="115"/>
    </location>
</feature>
<feature type="region of interest" description="Disordered" evidence="1">
    <location>
        <begin position="1"/>
        <end position="148"/>
    </location>
</feature>
<feature type="compositionally biased region" description="Basic and acidic residues" evidence="1">
    <location>
        <begin position="877"/>
        <end position="887"/>
    </location>
</feature>
<reference evidence="2 3" key="1">
    <citation type="submission" date="2019-01" db="EMBL/GenBank/DDBJ databases">
        <title>Genome sequencing of the rare red list fungi Fomitopsis rosea.</title>
        <authorList>
            <person name="Buettner E."/>
            <person name="Kellner H."/>
        </authorList>
    </citation>
    <scope>NUCLEOTIDE SEQUENCE [LARGE SCALE GENOMIC DNA]</scope>
    <source>
        <strain evidence="2 3">DSM 105464</strain>
    </source>
</reference>
<feature type="compositionally biased region" description="Polar residues" evidence="1">
    <location>
        <begin position="712"/>
        <end position="724"/>
    </location>
</feature>
<sequence>MPASHPVIVGVATGANPLSPEDDEDDICPVCESECTCQNRSRPSQTHSTSATAASAHSTSTFNGSTTASAGNASSLQSLRIKLTLPPNLKHRPHSVSGVNPSRNHVASSSSTATEQLPHPLPTGFSAHHSALGAVDPSAPKRRGRPPKAVVAAREAAKAALAAQNAFGGASAGRGAPAQAYTGKGKHPAKCMPSKRPSTTVKKAPKQRGKTTTDRKLVKGLPRSLSSADYSDDGHSTKYPTFVSAASSSSPSSSSESSDSESSLSSLDSDIEEETRLIMQGEASKSQTRKASGSEGTHKRWEIRPRQRSVGLGHEGADVESDASSEGGTDGSGEDTDDEDDAEEDVDADTEGGGLEDVDLDDDDETSSRIGITFSDGRGAGWSDDEEESFDADLFFANLDGSSDSDSSPEPQGHDVFEPASDFELSGSLSTDEEDALLLMDLDPSVQVRRSQGEFEFGLELGELSFGWDGQVFFTSTTPQHTRDFGLHFQDDVQMHEETEDELQEESASTEDESETVDEVMLDESDGETTEDELIGPDGLPNSRAMMLFRWPTSVSTVNPQSTVSQSASPAPQVPPNASESLRIALASYAGHQGSPAPTPADILAGRVSVEEMEEMEMERSYARSQTPARNRAGGAPAMGEFVSGGPSSQASAIIDGMSPSIPSPFPRSNTARKRRRSTTMADSNDLSSAVVRLSLALDIDLLLMCVQGETPSDSVLSPTQSSEEAVPESQLETPEMSSAEVIDLDDVLDSSFLDSDPIEPEHEAQYCGEPSMTSSSPGGALLSRWDRIPMATFRRTREFNKLDGYASDTGLSVFGGMGSIDALLTPTKTAEKKPASTRKRGKTKGTGSPGSPFDLSTRDGDRTPTSTSPQHGLRPSKKELRREKAMMKRKMMSKPLPPRHQAQFRAHNHHPNYKSRASGSTQRINSFAGSSSPSFGP</sequence>
<organism evidence="2 3">
    <name type="scientific">Rhodofomes roseus</name>
    <dbReference type="NCBI Taxonomy" id="34475"/>
    <lineage>
        <taxon>Eukaryota</taxon>
        <taxon>Fungi</taxon>
        <taxon>Dikarya</taxon>
        <taxon>Basidiomycota</taxon>
        <taxon>Agaricomycotina</taxon>
        <taxon>Agaricomycetes</taxon>
        <taxon>Polyporales</taxon>
        <taxon>Rhodofomes</taxon>
    </lineage>
</organism>
<feature type="compositionally biased region" description="Low complexity" evidence="1">
    <location>
        <begin position="46"/>
        <end position="75"/>
    </location>
</feature>
<feature type="compositionally biased region" description="Low complexity" evidence="1">
    <location>
        <begin position="927"/>
        <end position="938"/>
    </location>
</feature>
<protein>
    <submittedName>
        <fullName evidence="2">Uncharacterized protein</fullName>
    </submittedName>
</protein>
<feature type="compositionally biased region" description="Acidic residues" evidence="1">
    <location>
        <begin position="498"/>
        <end position="517"/>
    </location>
</feature>
<feature type="region of interest" description="Disordered" evidence="1">
    <location>
        <begin position="826"/>
        <end position="938"/>
    </location>
</feature>
<name>A0A4Y9XV35_9APHY</name>
<feature type="compositionally biased region" description="Polar residues" evidence="1">
    <location>
        <begin position="283"/>
        <end position="295"/>
    </location>
</feature>
<feature type="compositionally biased region" description="Acidic residues" evidence="1">
    <location>
        <begin position="332"/>
        <end position="365"/>
    </location>
</feature>
<dbReference type="AlphaFoldDB" id="A0A4Y9XV35"/>
<feature type="compositionally biased region" description="Low complexity" evidence="1">
    <location>
        <begin position="244"/>
        <end position="268"/>
    </location>
</feature>
<feature type="compositionally biased region" description="Polar residues" evidence="1">
    <location>
        <begin position="35"/>
        <end position="45"/>
    </location>
</feature>
<evidence type="ECO:0000256" key="1">
    <source>
        <dbReference type="SAM" id="MobiDB-lite"/>
    </source>
</evidence>
<gene>
    <name evidence="2" type="ORF">EVJ58_g9351</name>
</gene>
<proteinExistence type="predicted"/>
<evidence type="ECO:0000313" key="2">
    <source>
        <dbReference type="EMBL" id="TFY53622.1"/>
    </source>
</evidence>
<dbReference type="EMBL" id="SEKV01000798">
    <property type="protein sequence ID" value="TFY53622.1"/>
    <property type="molecule type" value="Genomic_DNA"/>
</dbReference>
<comment type="caution">
    <text evidence="2">The sequence shown here is derived from an EMBL/GenBank/DDBJ whole genome shotgun (WGS) entry which is preliminary data.</text>
</comment>
<accession>A0A4Y9XV35</accession>
<feature type="region of interest" description="Disordered" evidence="1">
    <location>
        <begin position="658"/>
        <end position="686"/>
    </location>
</feature>
<dbReference type="Proteomes" id="UP000298390">
    <property type="component" value="Unassembled WGS sequence"/>
</dbReference>
<evidence type="ECO:0000313" key="3">
    <source>
        <dbReference type="Proteomes" id="UP000298390"/>
    </source>
</evidence>
<feature type="region of interest" description="Disordered" evidence="1">
    <location>
        <begin position="168"/>
        <end position="429"/>
    </location>
</feature>